<dbReference type="InterPro" id="IPR020935">
    <property type="entry name" value="PdiEstase_YfcE_CS"/>
</dbReference>
<comment type="caution">
    <text evidence="5">The sequence shown here is derived from an EMBL/GenBank/DDBJ whole genome shotgun (WGS) entry which is preliminary data.</text>
</comment>
<dbReference type="GO" id="GO:0016787">
    <property type="term" value="F:hydrolase activity"/>
    <property type="evidence" value="ECO:0007669"/>
    <property type="project" value="UniProtKB-UniRule"/>
</dbReference>
<protein>
    <recommendedName>
        <fullName evidence="3">Phosphoesterase</fullName>
        <ecNumber evidence="3">3.1.4.-</ecNumber>
    </recommendedName>
</protein>
<dbReference type="SUPFAM" id="SSF56300">
    <property type="entry name" value="Metallo-dependent phosphatases"/>
    <property type="match status" value="1"/>
</dbReference>
<evidence type="ECO:0000256" key="3">
    <source>
        <dbReference type="RuleBase" id="RU362039"/>
    </source>
</evidence>
<dbReference type="RefSeq" id="WP_379742594.1">
    <property type="nucleotide sequence ID" value="NZ_JBHSVN010000001.1"/>
</dbReference>
<proteinExistence type="inferred from homology"/>
<dbReference type="GO" id="GO:0046872">
    <property type="term" value="F:metal ion binding"/>
    <property type="evidence" value="ECO:0007669"/>
    <property type="project" value="UniProtKB-KW"/>
</dbReference>
<keyword evidence="1 3" id="KW-0479">Metal-binding</keyword>
<dbReference type="InterPro" id="IPR050126">
    <property type="entry name" value="Ap4A_hydrolase"/>
</dbReference>
<dbReference type="InterPro" id="IPR024654">
    <property type="entry name" value="Calcineurin-like_PHP_lpxH"/>
</dbReference>
<accession>A0ABD5UTH9</accession>
<comment type="similarity">
    <text evidence="3">Belongs to the metallophosphoesterase superfamily. YfcE family.</text>
</comment>
<feature type="domain" description="Calcineurin-like phosphoesterase" evidence="4">
    <location>
        <begin position="1"/>
        <end position="194"/>
    </location>
</feature>
<keyword evidence="2" id="KW-0378">Hydrolase</keyword>
<dbReference type="InterPro" id="IPR029052">
    <property type="entry name" value="Metallo-depent_PP-like"/>
</dbReference>
<sequence length="230" mass="25450">MRLAVISDVHANRIALDAVLEDMPPVDRTVCAGDVVGYNPWPSECVDRVRELHAETIAGNHDRAVAGDTTFGFNSLAGAGVRYAKRHLSDAQIEWLRDLPTKRRTANGRVHLVHGHPRDPDRYTRPGEFSPRLLDQVEGEGDESDGAPDVLVLGHTHVQSHEVYEEGIVLNPGSVGQPRDGDPRAAYAIVDLDAMTVEQRRVDYDVETVVDAVRETDLPERIGTRLREGR</sequence>
<dbReference type="InterPro" id="IPR000979">
    <property type="entry name" value="Phosphodiesterase_MJ0936/Vps29"/>
</dbReference>
<evidence type="ECO:0000313" key="5">
    <source>
        <dbReference type="EMBL" id="MFC6892428.1"/>
    </source>
</evidence>
<dbReference type="Proteomes" id="UP001596296">
    <property type="component" value="Unassembled WGS sequence"/>
</dbReference>
<organism evidence="5 6">
    <name type="scientific">Halopenitus salinus</name>
    <dbReference type="NCBI Taxonomy" id="1198295"/>
    <lineage>
        <taxon>Archaea</taxon>
        <taxon>Methanobacteriati</taxon>
        <taxon>Methanobacteriota</taxon>
        <taxon>Stenosarchaea group</taxon>
        <taxon>Halobacteria</taxon>
        <taxon>Halobacteriales</taxon>
        <taxon>Haloferacaceae</taxon>
        <taxon>Halopenitus</taxon>
    </lineage>
</organism>
<dbReference type="PROSITE" id="PS01269">
    <property type="entry name" value="UPF0025"/>
    <property type="match status" value="1"/>
</dbReference>
<dbReference type="PIRSF" id="PIRSF000883">
    <property type="entry name" value="Pesterase_MJ0912"/>
    <property type="match status" value="1"/>
</dbReference>
<dbReference type="EC" id="3.1.4.-" evidence="3"/>
<evidence type="ECO:0000259" key="4">
    <source>
        <dbReference type="Pfam" id="PF12850"/>
    </source>
</evidence>
<dbReference type="Gene3D" id="3.60.21.10">
    <property type="match status" value="1"/>
</dbReference>
<dbReference type="Pfam" id="PF12850">
    <property type="entry name" value="Metallophos_2"/>
    <property type="match status" value="1"/>
</dbReference>
<evidence type="ECO:0000256" key="1">
    <source>
        <dbReference type="ARBA" id="ARBA00022723"/>
    </source>
</evidence>
<dbReference type="PANTHER" id="PTHR42850:SF2">
    <property type="entry name" value="BLL5683 PROTEIN"/>
    <property type="match status" value="1"/>
</dbReference>
<dbReference type="NCBIfam" id="TIGR00040">
    <property type="entry name" value="yfcE"/>
    <property type="match status" value="1"/>
</dbReference>
<evidence type="ECO:0000313" key="6">
    <source>
        <dbReference type="Proteomes" id="UP001596296"/>
    </source>
</evidence>
<dbReference type="AlphaFoldDB" id="A0ABD5UTH9"/>
<dbReference type="PANTHER" id="PTHR42850">
    <property type="entry name" value="METALLOPHOSPHOESTERASE"/>
    <property type="match status" value="1"/>
</dbReference>
<gene>
    <name evidence="5" type="ORF">ACFQE9_07375</name>
</gene>
<keyword evidence="6" id="KW-1185">Reference proteome</keyword>
<dbReference type="InterPro" id="IPR011152">
    <property type="entry name" value="Pesterase_MJ0912"/>
</dbReference>
<dbReference type="EMBL" id="JBHSXL010000006">
    <property type="protein sequence ID" value="MFC6892428.1"/>
    <property type="molecule type" value="Genomic_DNA"/>
</dbReference>
<name>A0ABD5UTH9_9EURY</name>
<comment type="cofactor">
    <cofactor evidence="3">
        <name>a divalent metal cation</name>
        <dbReference type="ChEBI" id="CHEBI:60240"/>
    </cofactor>
</comment>
<evidence type="ECO:0000256" key="2">
    <source>
        <dbReference type="ARBA" id="ARBA00022801"/>
    </source>
</evidence>
<reference evidence="5 6" key="1">
    <citation type="journal article" date="2019" name="Int. J. Syst. Evol. Microbiol.">
        <title>The Global Catalogue of Microorganisms (GCM) 10K type strain sequencing project: providing services to taxonomists for standard genome sequencing and annotation.</title>
        <authorList>
            <consortium name="The Broad Institute Genomics Platform"/>
            <consortium name="The Broad Institute Genome Sequencing Center for Infectious Disease"/>
            <person name="Wu L."/>
            <person name="Ma J."/>
        </authorList>
    </citation>
    <scope>NUCLEOTIDE SEQUENCE [LARGE SCALE GENOMIC DNA]</scope>
    <source>
        <strain evidence="5 6">SKJ47</strain>
    </source>
</reference>